<keyword evidence="2 4" id="KW-0732">Signal</keyword>
<dbReference type="EMBL" id="CAXLJM020000007">
    <property type="protein sequence ID" value="CAL8072624.1"/>
    <property type="molecule type" value="Genomic_DNA"/>
</dbReference>
<dbReference type="Gene3D" id="1.10.100.10">
    <property type="entry name" value="Insulin-like"/>
    <property type="match status" value="1"/>
</dbReference>
<dbReference type="SUPFAM" id="SSF56994">
    <property type="entry name" value="Insulin-like"/>
    <property type="match status" value="1"/>
</dbReference>
<dbReference type="InterPro" id="IPR036438">
    <property type="entry name" value="Insulin-like_sf"/>
</dbReference>
<gene>
    <name evidence="5" type="ORF">ODALV1_LOCUS2253</name>
</gene>
<evidence type="ECO:0000313" key="6">
    <source>
        <dbReference type="Proteomes" id="UP001642540"/>
    </source>
</evidence>
<keyword evidence="1" id="KW-0165">Cleavage on pair of basic residues</keyword>
<feature type="compositionally biased region" description="Polar residues" evidence="3">
    <location>
        <begin position="343"/>
        <end position="354"/>
    </location>
</feature>
<protein>
    <submittedName>
        <fullName evidence="5">Uncharacterized protein</fullName>
    </submittedName>
</protein>
<feature type="region of interest" description="Disordered" evidence="3">
    <location>
        <begin position="343"/>
        <end position="374"/>
    </location>
</feature>
<evidence type="ECO:0000256" key="3">
    <source>
        <dbReference type="SAM" id="MobiDB-lite"/>
    </source>
</evidence>
<comment type="caution">
    <text evidence="5">The sequence shown here is derived from an EMBL/GenBank/DDBJ whole genome shotgun (WGS) entry which is preliminary data.</text>
</comment>
<feature type="region of interest" description="Disordered" evidence="3">
    <location>
        <begin position="28"/>
        <end position="89"/>
    </location>
</feature>
<sequence length="393" mass="43989">MAAERRRIIWSVLFLVLSQSFGGTLQCVTSSSHPKDHSVRTENNLIDDYDSTTPDEAVSNGQGGPNDSSTLEEDTNEEGVSVPGLSDMEDPHFYRQARRENHGGPGGHSNTLTGKGESIRACNKRLRDALVTACEGQFHDPTSNFANSIGRADGTLRKARKRSMRKRAQEIVRRVPRSVVYNCCTNENGCSIEHLLTYCNQETPIHNSLTQPAKVEVIAAPTEGTPATELVETPEAEQNSVYVSPLFHIIHMFHRQLTKNIPMEVIPDERQAMSLPQARVQEEHSSSPSRQSTHSHHHSANNANPNFRKQPQPPVRFPYTLVEEPENVVNTFQTDLRHTNHQQIYNPPQETNGVNMDDGDEIEEPFYGNDENNVITSTLPSKLVKLKPKPRYG</sequence>
<feature type="signal peptide" evidence="4">
    <location>
        <begin position="1"/>
        <end position="22"/>
    </location>
</feature>
<evidence type="ECO:0000256" key="1">
    <source>
        <dbReference type="ARBA" id="ARBA00022685"/>
    </source>
</evidence>
<feature type="region of interest" description="Disordered" evidence="3">
    <location>
        <begin position="274"/>
        <end position="315"/>
    </location>
</feature>
<evidence type="ECO:0000256" key="2">
    <source>
        <dbReference type="ARBA" id="ARBA00022729"/>
    </source>
</evidence>
<evidence type="ECO:0000313" key="5">
    <source>
        <dbReference type="EMBL" id="CAL8072624.1"/>
    </source>
</evidence>
<evidence type="ECO:0000256" key="4">
    <source>
        <dbReference type="SAM" id="SignalP"/>
    </source>
</evidence>
<feature type="chain" id="PRO_5047515102" evidence="4">
    <location>
        <begin position="23"/>
        <end position="393"/>
    </location>
</feature>
<proteinExistence type="predicted"/>
<accession>A0ABP1PSD7</accession>
<feature type="region of interest" description="Disordered" evidence="3">
    <location>
        <begin position="97"/>
        <end position="116"/>
    </location>
</feature>
<keyword evidence="6" id="KW-1185">Reference proteome</keyword>
<reference evidence="5 6" key="1">
    <citation type="submission" date="2024-08" db="EMBL/GenBank/DDBJ databases">
        <authorList>
            <person name="Cucini C."/>
            <person name="Frati F."/>
        </authorList>
    </citation>
    <scope>NUCLEOTIDE SEQUENCE [LARGE SCALE GENOMIC DNA]</scope>
</reference>
<name>A0ABP1PSD7_9HEXA</name>
<dbReference type="Proteomes" id="UP001642540">
    <property type="component" value="Unassembled WGS sequence"/>
</dbReference>
<organism evidence="5 6">
    <name type="scientific">Orchesella dallaii</name>
    <dbReference type="NCBI Taxonomy" id="48710"/>
    <lineage>
        <taxon>Eukaryota</taxon>
        <taxon>Metazoa</taxon>
        <taxon>Ecdysozoa</taxon>
        <taxon>Arthropoda</taxon>
        <taxon>Hexapoda</taxon>
        <taxon>Collembola</taxon>
        <taxon>Entomobryomorpha</taxon>
        <taxon>Entomobryoidea</taxon>
        <taxon>Orchesellidae</taxon>
        <taxon>Orchesellinae</taxon>
        <taxon>Orchesella</taxon>
    </lineage>
</organism>